<reference evidence="2" key="2">
    <citation type="submission" date="2017-12" db="EMBL/GenBank/DDBJ databases">
        <title>Coralsnake Venomics: Analyses of Venom Gland Transcriptomes and Proteomes of Six Brazilian Taxa.</title>
        <authorList>
            <person name="Aird S.D."/>
            <person name="Jorge da Silva N."/>
            <person name="Qiu L."/>
            <person name="Villar-Briones A."/>
            <person name="Aparecida-Saddi V."/>
            <person name="Campos-Telles M.P."/>
            <person name="Grau M."/>
            <person name="Mikheyev A.S."/>
        </authorList>
    </citation>
    <scope>NUCLEOTIDE SEQUENCE</scope>
    <source>
        <tissue evidence="2">Venom_gland</tissue>
    </source>
</reference>
<dbReference type="EMBL" id="IACI01017135">
    <property type="protein sequence ID" value="LAA19833.1"/>
    <property type="molecule type" value="Transcribed_RNA"/>
</dbReference>
<proteinExistence type="predicted"/>
<organism evidence="2">
    <name type="scientific">Micrurus carvalhoi</name>
    <dbReference type="NCBI Taxonomy" id="3147026"/>
    <lineage>
        <taxon>Eukaryota</taxon>
        <taxon>Metazoa</taxon>
        <taxon>Chordata</taxon>
        <taxon>Craniata</taxon>
        <taxon>Vertebrata</taxon>
        <taxon>Euteleostomi</taxon>
        <taxon>Lepidosauria</taxon>
        <taxon>Squamata</taxon>
        <taxon>Bifurcata</taxon>
        <taxon>Unidentata</taxon>
        <taxon>Episquamata</taxon>
        <taxon>Toxicofera</taxon>
        <taxon>Serpentes</taxon>
        <taxon>Colubroidea</taxon>
        <taxon>Elapidae</taxon>
        <taxon>Elapinae</taxon>
        <taxon>Micrurus</taxon>
    </lineage>
</organism>
<sequence>MNEARAAESSDKSSVRIRGSGKVHATELTKPCDSTSEVSDEEEGDIHKVKTGRVLKQTGNRECGSCGGNHNRSTCHFRDAVCRPCEWRVHIAEVCRATQPRNKQGQ</sequence>
<feature type="region of interest" description="Disordered" evidence="1">
    <location>
        <begin position="1"/>
        <end position="48"/>
    </location>
</feature>
<protein>
    <submittedName>
        <fullName evidence="2">Uncharacterized protein</fullName>
    </submittedName>
</protein>
<dbReference type="AlphaFoldDB" id="A0A2H6MXF0"/>
<evidence type="ECO:0000256" key="1">
    <source>
        <dbReference type="SAM" id="MobiDB-lite"/>
    </source>
</evidence>
<evidence type="ECO:0000313" key="2">
    <source>
        <dbReference type="EMBL" id="LAA19833.1"/>
    </source>
</evidence>
<feature type="compositionally biased region" description="Basic and acidic residues" evidence="1">
    <location>
        <begin position="1"/>
        <end position="14"/>
    </location>
</feature>
<name>A0A2H6MXF0_9SAUR</name>
<reference evidence="2" key="1">
    <citation type="submission" date="2017-07" db="EMBL/GenBank/DDBJ databases">
        <authorList>
            <person name="Mikheyev A."/>
            <person name="Grau M."/>
        </authorList>
    </citation>
    <scope>NUCLEOTIDE SEQUENCE</scope>
    <source>
        <tissue evidence="2">Venom_gland</tissue>
    </source>
</reference>
<accession>A0A2H6MXF0</accession>